<evidence type="ECO:0000256" key="10">
    <source>
        <dbReference type="ARBA" id="ARBA00023136"/>
    </source>
</evidence>
<keyword evidence="4" id="KW-0597">Phosphoprotein</keyword>
<dbReference type="SUPFAM" id="SSF158472">
    <property type="entry name" value="HAMP domain-like"/>
    <property type="match status" value="1"/>
</dbReference>
<dbReference type="InterPro" id="IPR036097">
    <property type="entry name" value="HisK_dim/P_sf"/>
</dbReference>
<evidence type="ECO:0000256" key="7">
    <source>
        <dbReference type="ARBA" id="ARBA00022777"/>
    </source>
</evidence>
<evidence type="ECO:0000259" key="12">
    <source>
        <dbReference type="PROSITE" id="PS50109"/>
    </source>
</evidence>
<comment type="catalytic activity">
    <reaction evidence="1">
        <text>ATP + protein L-histidine = ADP + protein N-phospho-L-histidine.</text>
        <dbReference type="EC" id="2.7.13.3"/>
    </reaction>
</comment>
<dbReference type="SUPFAM" id="SSF55874">
    <property type="entry name" value="ATPase domain of HSP90 chaperone/DNA topoisomerase II/histidine kinase"/>
    <property type="match status" value="1"/>
</dbReference>
<dbReference type="InterPro" id="IPR005467">
    <property type="entry name" value="His_kinase_dom"/>
</dbReference>
<dbReference type="Pfam" id="PF00672">
    <property type="entry name" value="HAMP"/>
    <property type="match status" value="1"/>
</dbReference>
<evidence type="ECO:0000256" key="3">
    <source>
        <dbReference type="ARBA" id="ARBA00012438"/>
    </source>
</evidence>
<dbReference type="Gene3D" id="3.30.565.10">
    <property type="entry name" value="Histidine kinase-like ATPase, C-terminal domain"/>
    <property type="match status" value="1"/>
</dbReference>
<proteinExistence type="predicted"/>
<dbReference type="Pfam" id="PF02518">
    <property type="entry name" value="HATPase_c"/>
    <property type="match status" value="1"/>
</dbReference>
<name>A0ABS9J269_9FLAO</name>
<dbReference type="PANTHER" id="PTHR45436:SF5">
    <property type="entry name" value="SENSOR HISTIDINE KINASE TRCS"/>
    <property type="match status" value="1"/>
</dbReference>
<evidence type="ECO:0000313" key="14">
    <source>
        <dbReference type="EMBL" id="MCF8714533.1"/>
    </source>
</evidence>
<evidence type="ECO:0000256" key="9">
    <source>
        <dbReference type="ARBA" id="ARBA00023012"/>
    </source>
</evidence>
<dbReference type="InterPro" id="IPR003594">
    <property type="entry name" value="HATPase_dom"/>
</dbReference>
<dbReference type="InterPro" id="IPR004358">
    <property type="entry name" value="Sig_transdc_His_kin-like_C"/>
</dbReference>
<evidence type="ECO:0000256" key="4">
    <source>
        <dbReference type="ARBA" id="ARBA00022553"/>
    </source>
</evidence>
<feature type="transmembrane region" description="Helical" evidence="11">
    <location>
        <begin position="151"/>
        <end position="170"/>
    </location>
</feature>
<dbReference type="InterPro" id="IPR003661">
    <property type="entry name" value="HisK_dim/P_dom"/>
</dbReference>
<dbReference type="PRINTS" id="PR00344">
    <property type="entry name" value="BCTRLSENSOR"/>
</dbReference>
<feature type="domain" description="Histidine kinase" evidence="12">
    <location>
        <begin position="233"/>
        <end position="451"/>
    </location>
</feature>
<dbReference type="InterPro" id="IPR003660">
    <property type="entry name" value="HAMP_dom"/>
</dbReference>
<keyword evidence="8 11" id="KW-1133">Transmembrane helix</keyword>
<dbReference type="Pfam" id="PF00512">
    <property type="entry name" value="HisKA"/>
    <property type="match status" value="1"/>
</dbReference>
<dbReference type="SMART" id="SM00388">
    <property type="entry name" value="HisKA"/>
    <property type="match status" value="1"/>
</dbReference>
<keyword evidence="10 11" id="KW-0472">Membrane</keyword>
<organism evidence="14 15">
    <name type="scientific">Joostella atrarenae</name>
    <dbReference type="NCBI Taxonomy" id="679257"/>
    <lineage>
        <taxon>Bacteria</taxon>
        <taxon>Pseudomonadati</taxon>
        <taxon>Bacteroidota</taxon>
        <taxon>Flavobacteriia</taxon>
        <taxon>Flavobacteriales</taxon>
        <taxon>Flavobacteriaceae</taxon>
        <taxon>Joostella</taxon>
    </lineage>
</organism>
<dbReference type="PROSITE" id="PS50109">
    <property type="entry name" value="HIS_KIN"/>
    <property type="match status" value="1"/>
</dbReference>
<feature type="domain" description="HAMP" evidence="13">
    <location>
        <begin position="172"/>
        <end position="225"/>
    </location>
</feature>
<dbReference type="SMART" id="SM00387">
    <property type="entry name" value="HATPase_c"/>
    <property type="match status" value="1"/>
</dbReference>
<dbReference type="CDD" id="cd00082">
    <property type="entry name" value="HisKA"/>
    <property type="match status" value="1"/>
</dbReference>
<dbReference type="Gene3D" id="6.10.340.10">
    <property type="match status" value="1"/>
</dbReference>
<evidence type="ECO:0000256" key="1">
    <source>
        <dbReference type="ARBA" id="ARBA00000085"/>
    </source>
</evidence>
<dbReference type="InterPro" id="IPR036890">
    <property type="entry name" value="HATPase_C_sf"/>
</dbReference>
<dbReference type="SMART" id="SM00304">
    <property type="entry name" value="HAMP"/>
    <property type="match status" value="1"/>
</dbReference>
<evidence type="ECO:0000256" key="6">
    <source>
        <dbReference type="ARBA" id="ARBA00022692"/>
    </source>
</evidence>
<comment type="subcellular location">
    <subcellularLocation>
        <location evidence="2">Membrane</location>
    </subcellularLocation>
</comment>
<comment type="caution">
    <text evidence="14">The sequence shown here is derived from an EMBL/GenBank/DDBJ whole genome shotgun (WGS) entry which is preliminary data.</text>
</comment>
<dbReference type="CDD" id="cd06225">
    <property type="entry name" value="HAMP"/>
    <property type="match status" value="1"/>
</dbReference>
<evidence type="ECO:0000256" key="2">
    <source>
        <dbReference type="ARBA" id="ARBA00004370"/>
    </source>
</evidence>
<dbReference type="InterPro" id="IPR050428">
    <property type="entry name" value="TCS_sensor_his_kinase"/>
</dbReference>
<gene>
    <name evidence="14" type="ORF">JM658_06780</name>
</gene>
<keyword evidence="5" id="KW-0808">Transferase</keyword>
<keyword evidence="9" id="KW-0902">Two-component regulatory system</keyword>
<dbReference type="PROSITE" id="PS50885">
    <property type="entry name" value="HAMP"/>
    <property type="match status" value="1"/>
</dbReference>
<evidence type="ECO:0000259" key="13">
    <source>
        <dbReference type="PROSITE" id="PS50885"/>
    </source>
</evidence>
<protein>
    <recommendedName>
        <fullName evidence="3">histidine kinase</fullName>
        <ecNumber evidence="3">2.7.13.3</ecNumber>
    </recommendedName>
</protein>
<dbReference type="RefSeq" id="WP_236958497.1">
    <property type="nucleotide sequence ID" value="NZ_JAETXX010000003.1"/>
</dbReference>
<keyword evidence="7" id="KW-0418">Kinase</keyword>
<dbReference type="Proteomes" id="UP000829517">
    <property type="component" value="Unassembled WGS sequence"/>
</dbReference>
<dbReference type="Gene3D" id="1.10.287.130">
    <property type="match status" value="1"/>
</dbReference>
<dbReference type="EMBL" id="JAETXX010000003">
    <property type="protein sequence ID" value="MCF8714533.1"/>
    <property type="molecule type" value="Genomic_DNA"/>
</dbReference>
<keyword evidence="6 11" id="KW-0812">Transmembrane</keyword>
<keyword evidence="15" id="KW-1185">Reference proteome</keyword>
<feature type="transmembrane region" description="Helical" evidence="11">
    <location>
        <begin position="7"/>
        <end position="30"/>
    </location>
</feature>
<evidence type="ECO:0000313" key="15">
    <source>
        <dbReference type="Proteomes" id="UP000829517"/>
    </source>
</evidence>
<dbReference type="SUPFAM" id="SSF47384">
    <property type="entry name" value="Homodimeric domain of signal transducing histidine kinase"/>
    <property type="match status" value="1"/>
</dbReference>
<sequence length="462" mass="53194">MKTQNRIIIFLTSVFFAYILIFSAVIYYSISSYAYTDFYKRLEIRAITMAKIQLENTQDIDVVKEIRQDFLEKLPDEKITLIDLDKIHDSEILLKKAKIPESFIRQIEEEERAFYKQNNTFYSGIKYENYIVVVSAQNYYSEHHMVHLRNLLFFSLLISVLIIIFIAYFFSRTVMQPISKIIKEVKKIGTESLNYRLDESQSNEEMKSLATTFNDMLNRLETSFETQKNFISNASHELNTPLTSIIGEAEVTLSKDRSSEEYKQSLITILEEAEKLNKKTKALLFLAQTGYNKGKIQQDSVIRMDELVIDVKTTVEKIYPEANIHLDFNMLPENPYHLKVKGNEQLLHLAISNIVMNACKYSDNAQVDIILAASDVNVILIIKDLGVGIPENELGYIYDPFFRASNTEEFSGYGIGLPLSRNVIKLHRGNLVVSSKENEGTTVEISIPINSDFLHKSFIKTI</sequence>
<accession>A0ABS9J269</accession>
<dbReference type="EC" id="2.7.13.3" evidence="3"/>
<evidence type="ECO:0000256" key="11">
    <source>
        <dbReference type="SAM" id="Phobius"/>
    </source>
</evidence>
<evidence type="ECO:0000256" key="8">
    <source>
        <dbReference type="ARBA" id="ARBA00022989"/>
    </source>
</evidence>
<dbReference type="PANTHER" id="PTHR45436">
    <property type="entry name" value="SENSOR HISTIDINE KINASE YKOH"/>
    <property type="match status" value="1"/>
</dbReference>
<evidence type="ECO:0000256" key="5">
    <source>
        <dbReference type="ARBA" id="ARBA00022679"/>
    </source>
</evidence>
<reference evidence="14 15" key="1">
    <citation type="submission" date="2021-01" db="EMBL/GenBank/DDBJ databases">
        <title>Genome sequencing of Joostella atrarenae M1-2 (= KCTC 23194).</title>
        <authorList>
            <person name="Zakaria M.R."/>
            <person name="Lam M.Q."/>
            <person name="Chong C.S."/>
        </authorList>
    </citation>
    <scope>NUCLEOTIDE SEQUENCE [LARGE SCALE GENOMIC DNA]</scope>
    <source>
        <strain evidence="14 15">M1-2</strain>
    </source>
</reference>